<dbReference type="RefSeq" id="WP_302880713.1">
    <property type="nucleotide sequence ID" value="NZ_JAUMKJ010000040.1"/>
</dbReference>
<keyword evidence="2" id="KW-1185">Reference proteome</keyword>
<dbReference type="Proteomes" id="UP001168883">
    <property type="component" value="Unassembled WGS sequence"/>
</dbReference>
<dbReference type="Gene3D" id="3.70.10.10">
    <property type="match status" value="1"/>
</dbReference>
<name>A0ABT8VHG2_9BACL</name>
<accession>A0ABT8VHG2</accession>
<protein>
    <submittedName>
        <fullName evidence="1">Uncharacterized protein</fullName>
    </submittedName>
</protein>
<sequence length="209" mass="22598">MSKTLTKPEILAKFGKLYASDSAGRPILGGIHYATDGSAIVTNGHHMLRIHGAHNFQHPVTLHAKTGQPIEGNYPDTSRIFPSSFNDEITVPQSAIPDALFAAQCAATLASKIDKKNPIVRLEVQNRSAFLLIHNEQKALSLSVKLAEEAPNRKSDRTLNAEYLATALAVFNAAGTGVEIKMCGPVEPIVLTNYNGIDVMIVPYRVPQS</sequence>
<evidence type="ECO:0000313" key="2">
    <source>
        <dbReference type="Proteomes" id="UP001168883"/>
    </source>
</evidence>
<proteinExistence type="predicted"/>
<dbReference type="EMBL" id="JAUMKJ010000040">
    <property type="protein sequence ID" value="MDO3680413.1"/>
    <property type="molecule type" value="Genomic_DNA"/>
</dbReference>
<reference evidence="1" key="1">
    <citation type="submission" date="2023-07" db="EMBL/GenBank/DDBJ databases">
        <authorList>
            <person name="Aktuganov G."/>
            <person name="Boyko T."/>
            <person name="Delegan Y."/>
            <person name="Galimzianova N."/>
            <person name="Gilvanova E."/>
            <person name="Korobov V."/>
            <person name="Kuzmina L."/>
            <person name="Melentiev A."/>
            <person name="Milman P."/>
            <person name="Ryabova A."/>
            <person name="Stupak E."/>
            <person name="Yasakov T."/>
            <person name="Zharikova N."/>
            <person name="Zhurenko E."/>
        </authorList>
    </citation>
    <scope>NUCLEOTIDE SEQUENCE</scope>
    <source>
        <strain evidence="1">IB-739</strain>
    </source>
</reference>
<evidence type="ECO:0000313" key="1">
    <source>
        <dbReference type="EMBL" id="MDO3680413.1"/>
    </source>
</evidence>
<organism evidence="1 2">
    <name type="scientific">Paenibacillus ehimensis</name>
    <dbReference type="NCBI Taxonomy" id="79264"/>
    <lineage>
        <taxon>Bacteria</taxon>
        <taxon>Bacillati</taxon>
        <taxon>Bacillota</taxon>
        <taxon>Bacilli</taxon>
        <taxon>Bacillales</taxon>
        <taxon>Paenibacillaceae</taxon>
        <taxon>Paenibacillus</taxon>
    </lineage>
</organism>
<comment type="caution">
    <text evidence="1">The sequence shown here is derived from an EMBL/GenBank/DDBJ whole genome shotgun (WGS) entry which is preliminary data.</text>
</comment>
<gene>
    <name evidence="1" type="ORF">Q3C12_25725</name>
</gene>